<proteinExistence type="predicted"/>
<keyword evidence="2 3" id="KW-0040">ANK repeat</keyword>
<comment type="caution">
    <text evidence="4">The sequence shown here is derived from an EMBL/GenBank/DDBJ whole genome shotgun (WGS) entry which is preliminary data.</text>
</comment>
<dbReference type="SMART" id="SM00248">
    <property type="entry name" value="ANK"/>
    <property type="match status" value="4"/>
</dbReference>
<evidence type="ECO:0000256" key="3">
    <source>
        <dbReference type="PROSITE-ProRule" id="PRU00023"/>
    </source>
</evidence>
<feature type="non-terminal residue" evidence="4">
    <location>
        <position position="176"/>
    </location>
</feature>
<reference evidence="4" key="1">
    <citation type="submission" date="2021-02" db="EMBL/GenBank/DDBJ databases">
        <authorList>
            <person name="Dougan E. K."/>
            <person name="Rhodes N."/>
            <person name="Thang M."/>
            <person name="Chan C."/>
        </authorList>
    </citation>
    <scope>NUCLEOTIDE SEQUENCE</scope>
</reference>
<dbReference type="InterPro" id="IPR036770">
    <property type="entry name" value="Ankyrin_rpt-contain_sf"/>
</dbReference>
<evidence type="ECO:0000313" key="5">
    <source>
        <dbReference type="Proteomes" id="UP000649617"/>
    </source>
</evidence>
<feature type="repeat" description="ANK" evidence="3">
    <location>
        <begin position="23"/>
        <end position="55"/>
    </location>
</feature>
<sequence>GFVDIARLLLRAGAHQDGDGTGRREPPLVKACRYGRLEVVHLLLEAGADRNKVGNSTPLAAACEAGKVDIVSTLVADGLDTERFGPLANACTHGKEEIVRVLLHARANPDGAYGLSTSMVPLAEASRKGSVEAARLLLEGRADTERRTSNDRQTALGIAAREGKAEIVQLLFPDSP</sequence>
<dbReference type="Gene3D" id="1.25.40.20">
    <property type="entry name" value="Ankyrin repeat-containing domain"/>
    <property type="match status" value="2"/>
</dbReference>
<evidence type="ECO:0000256" key="1">
    <source>
        <dbReference type="ARBA" id="ARBA00022737"/>
    </source>
</evidence>
<evidence type="ECO:0000256" key="2">
    <source>
        <dbReference type="ARBA" id="ARBA00023043"/>
    </source>
</evidence>
<keyword evidence="5" id="KW-1185">Reference proteome</keyword>
<protein>
    <submittedName>
        <fullName evidence="4">Mask-1 protein</fullName>
    </submittedName>
</protein>
<dbReference type="PANTHER" id="PTHR24188">
    <property type="entry name" value="ANKYRIN REPEAT PROTEIN"/>
    <property type="match status" value="1"/>
</dbReference>
<dbReference type="SUPFAM" id="SSF48403">
    <property type="entry name" value="Ankyrin repeat"/>
    <property type="match status" value="1"/>
</dbReference>
<dbReference type="PANTHER" id="PTHR24188:SF29">
    <property type="entry name" value="GH09064P"/>
    <property type="match status" value="1"/>
</dbReference>
<dbReference type="InterPro" id="IPR002110">
    <property type="entry name" value="Ankyrin_rpt"/>
</dbReference>
<organism evidence="4 5">
    <name type="scientific">Symbiodinium pilosum</name>
    <name type="common">Dinoflagellate</name>
    <dbReference type="NCBI Taxonomy" id="2952"/>
    <lineage>
        <taxon>Eukaryota</taxon>
        <taxon>Sar</taxon>
        <taxon>Alveolata</taxon>
        <taxon>Dinophyceae</taxon>
        <taxon>Suessiales</taxon>
        <taxon>Symbiodiniaceae</taxon>
        <taxon>Symbiodinium</taxon>
    </lineage>
</organism>
<name>A0A812NEN2_SYMPI</name>
<accession>A0A812NEN2</accession>
<dbReference type="AlphaFoldDB" id="A0A812NEN2"/>
<dbReference type="PROSITE" id="PS50297">
    <property type="entry name" value="ANK_REP_REGION"/>
    <property type="match status" value="1"/>
</dbReference>
<dbReference type="EMBL" id="CAJNIZ010010580">
    <property type="protein sequence ID" value="CAE7303012.1"/>
    <property type="molecule type" value="Genomic_DNA"/>
</dbReference>
<feature type="non-terminal residue" evidence="4">
    <location>
        <position position="1"/>
    </location>
</feature>
<dbReference type="PROSITE" id="PS50088">
    <property type="entry name" value="ANK_REPEAT"/>
    <property type="match status" value="1"/>
</dbReference>
<dbReference type="Pfam" id="PF13637">
    <property type="entry name" value="Ank_4"/>
    <property type="match status" value="1"/>
</dbReference>
<dbReference type="OrthoDB" id="366390at2759"/>
<gene>
    <name evidence="4" type="primary">mask-1</name>
    <name evidence="4" type="ORF">SPIL2461_LOCUS6843</name>
</gene>
<dbReference type="Pfam" id="PF12796">
    <property type="entry name" value="Ank_2"/>
    <property type="match status" value="1"/>
</dbReference>
<keyword evidence="1" id="KW-0677">Repeat</keyword>
<evidence type="ECO:0000313" key="4">
    <source>
        <dbReference type="EMBL" id="CAE7303012.1"/>
    </source>
</evidence>
<dbReference type="Proteomes" id="UP000649617">
    <property type="component" value="Unassembled WGS sequence"/>
</dbReference>